<keyword evidence="2" id="KW-0732">Signal</keyword>
<feature type="chain" id="PRO_5017083874" evidence="2">
    <location>
        <begin position="21"/>
        <end position="157"/>
    </location>
</feature>
<dbReference type="EMBL" id="QOPD01000009">
    <property type="protein sequence ID" value="RCL37506.1"/>
    <property type="molecule type" value="Genomic_DNA"/>
</dbReference>
<reference evidence="3 4" key="1">
    <citation type="journal article" date="2018" name="Microbiome">
        <title>Fine metagenomic profile of the Mediterranean stratified and mixed water columns revealed by assembly and recruitment.</title>
        <authorList>
            <person name="Haro-Moreno J.M."/>
            <person name="Lopez-Perez M."/>
            <person name="De La Torre J.R."/>
            <person name="Picazo A."/>
            <person name="Camacho A."/>
            <person name="Rodriguez-Valera F."/>
        </authorList>
    </citation>
    <scope>NUCLEOTIDE SEQUENCE [LARGE SCALE GENOMIC DNA]</scope>
    <source>
        <strain evidence="3">MED-G83</strain>
    </source>
</reference>
<keyword evidence="1" id="KW-1133">Transmembrane helix</keyword>
<protein>
    <submittedName>
        <fullName evidence="3">Uncharacterized protein</fullName>
    </submittedName>
</protein>
<dbReference type="AlphaFoldDB" id="A0A368BLD8"/>
<evidence type="ECO:0000313" key="3">
    <source>
        <dbReference type="EMBL" id="RCL37506.1"/>
    </source>
</evidence>
<keyword evidence="1" id="KW-0472">Membrane</keyword>
<evidence type="ECO:0000256" key="1">
    <source>
        <dbReference type="SAM" id="Phobius"/>
    </source>
</evidence>
<feature type="signal peptide" evidence="2">
    <location>
        <begin position="1"/>
        <end position="20"/>
    </location>
</feature>
<gene>
    <name evidence="3" type="ORF">DBW97_04820</name>
</gene>
<comment type="caution">
    <text evidence="3">The sequence shown here is derived from an EMBL/GenBank/DDBJ whole genome shotgun (WGS) entry which is preliminary data.</text>
</comment>
<sequence length="157" mass="17760">MKGPKSKVLFLFLIVSSAYSDSCKNLTEQAFPKNLADVNDIYFEIENCIDQLNIQQEYLIGGLIALIIFIFVLIAEIKSKRANKKITSTNDLGNHVFDNQDNEISSDPITQKIDLLIAYINMEEFSKARKLAAQLEKQKLNSTQTKTITKLKKGLTK</sequence>
<proteinExistence type="predicted"/>
<evidence type="ECO:0000256" key="2">
    <source>
        <dbReference type="SAM" id="SignalP"/>
    </source>
</evidence>
<name>A0A368BLD8_9GAMM</name>
<dbReference type="Proteomes" id="UP000252147">
    <property type="component" value="Unassembled WGS sequence"/>
</dbReference>
<accession>A0A368BLD8</accession>
<feature type="transmembrane region" description="Helical" evidence="1">
    <location>
        <begin position="58"/>
        <end position="75"/>
    </location>
</feature>
<evidence type="ECO:0000313" key="4">
    <source>
        <dbReference type="Proteomes" id="UP000252147"/>
    </source>
</evidence>
<keyword evidence="1" id="KW-0812">Transmembrane</keyword>
<organism evidence="3 4">
    <name type="scientific">SAR86 cluster bacterium</name>
    <dbReference type="NCBI Taxonomy" id="2030880"/>
    <lineage>
        <taxon>Bacteria</taxon>
        <taxon>Pseudomonadati</taxon>
        <taxon>Pseudomonadota</taxon>
        <taxon>Gammaproteobacteria</taxon>
        <taxon>SAR86 cluster</taxon>
    </lineage>
</organism>